<keyword evidence="9" id="KW-1185">Reference proteome</keyword>
<evidence type="ECO:0000256" key="4">
    <source>
        <dbReference type="ARBA" id="ARBA00022824"/>
    </source>
</evidence>
<dbReference type="RefSeq" id="XP_009493349.1">
    <property type="nucleotide sequence ID" value="XM_009495074.1"/>
</dbReference>
<keyword evidence="3 7" id="KW-0812">Transmembrane</keyword>
<accession>A0A058ZCV6</accession>
<keyword evidence="5 7" id="KW-1133">Transmembrane helix</keyword>
<evidence type="ECO:0000256" key="7">
    <source>
        <dbReference type="RuleBase" id="RU365085"/>
    </source>
</evidence>
<dbReference type="GeneID" id="20525914"/>
<dbReference type="GO" id="GO:0005789">
    <property type="term" value="C:endoplasmic reticulum membrane"/>
    <property type="evidence" value="ECO:0007669"/>
    <property type="project" value="UniProtKB-SubCell"/>
</dbReference>
<dbReference type="Pfam" id="PF08285">
    <property type="entry name" value="DPM3"/>
    <property type="match status" value="1"/>
</dbReference>
<proteinExistence type="inferred from homology"/>
<evidence type="ECO:0000256" key="1">
    <source>
        <dbReference type="ARBA" id="ARBA00004477"/>
    </source>
</evidence>
<comment type="pathway">
    <text evidence="7">Protein modification; protein glycosylation.</text>
</comment>
<evidence type="ECO:0000313" key="9">
    <source>
        <dbReference type="Proteomes" id="UP000030693"/>
    </source>
</evidence>
<feature type="transmembrane region" description="Helical" evidence="7">
    <location>
        <begin position="59"/>
        <end position="81"/>
    </location>
</feature>
<dbReference type="UniPathway" id="UPA00378"/>
<evidence type="ECO:0000256" key="3">
    <source>
        <dbReference type="ARBA" id="ARBA00022692"/>
    </source>
</evidence>
<gene>
    <name evidence="8" type="ORF">H696_01189</name>
</gene>
<name>A0A058ZCV6_FONAL</name>
<keyword evidence="4 7" id="KW-0256">Endoplasmic reticulum</keyword>
<dbReference type="AlphaFoldDB" id="A0A058ZCV6"/>
<dbReference type="Proteomes" id="UP000030693">
    <property type="component" value="Unassembled WGS sequence"/>
</dbReference>
<comment type="caution">
    <text evidence="7">Lacks conserved residue(s) required for the propagation of feature annotation.</text>
</comment>
<keyword evidence="6 7" id="KW-0472">Membrane</keyword>
<evidence type="ECO:0000313" key="8">
    <source>
        <dbReference type="EMBL" id="KCV71771.1"/>
    </source>
</evidence>
<comment type="similarity">
    <text evidence="2 7">Belongs to the DPM3 family.</text>
</comment>
<protein>
    <recommendedName>
        <fullName evidence="7">Dolichol-phosphate mannosyltransferase subunit 3</fullName>
    </recommendedName>
</protein>
<evidence type="ECO:0000256" key="2">
    <source>
        <dbReference type="ARBA" id="ARBA00010430"/>
    </source>
</evidence>
<comment type="function">
    <text evidence="7">Stabilizer subunit of the dolichol-phosphate mannose (DPM) synthase complex; tethers catalytic subunit to the ER.</text>
</comment>
<evidence type="ECO:0000256" key="6">
    <source>
        <dbReference type="ARBA" id="ARBA00023136"/>
    </source>
</evidence>
<dbReference type="InterPro" id="IPR013174">
    <property type="entry name" value="DPM3"/>
</dbReference>
<organism evidence="8">
    <name type="scientific">Fonticula alba</name>
    <name type="common">Slime mold</name>
    <dbReference type="NCBI Taxonomy" id="691883"/>
    <lineage>
        <taxon>Eukaryota</taxon>
        <taxon>Rotosphaerida</taxon>
        <taxon>Fonticulaceae</taxon>
        <taxon>Fonticula</taxon>
    </lineage>
</organism>
<dbReference type="OrthoDB" id="2014333at2759"/>
<dbReference type="EMBL" id="KB932202">
    <property type="protein sequence ID" value="KCV71771.1"/>
    <property type="molecule type" value="Genomic_DNA"/>
</dbReference>
<sequence>MSLFRMRVAAFLRAHGSSVQARAAPRHPSRGLAVAWLASLLVLPALGLAGDPVYFVAKIFPLWLVVTFGAYSGISIGWALFMLEDCPKAYVHTLNDILAARSDLAKMGVNLDAGKVPTEATE</sequence>
<comment type="subunit">
    <text evidence="7">Component of the dolichol-phosphate mannose (DPM) synthase complex.</text>
</comment>
<evidence type="ECO:0000256" key="5">
    <source>
        <dbReference type="ARBA" id="ARBA00022989"/>
    </source>
</evidence>
<reference evidence="8" key="1">
    <citation type="submission" date="2013-04" db="EMBL/GenBank/DDBJ databases">
        <title>The Genome Sequence of Fonticula alba ATCC 38817.</title>
        <authorList>
            <consortium name="The Broad Institute Genomics Platform"/>
            <person name="Russ C."/>
            <person name="Cuomo C."/>
            <person name="Burger G."/>
            <person name="Gray M.W."/>
            <person name="Holland P.W.H."/>
            <person name="King N."/>
            <person name="Lang F.B.F."/>
            <person name="Roger A.J."/>
            <person name="Ruiz-Trillo I."/>
            <person name="Brown M."/>
            <person name="Walker B."/>
            <person name="Young S."/>
            <person name="Zeng Q."/>
            <person name="Gargeya S."/>
            <person name="Fitzgerald M."/>
            <person name="Haas B."/>
            <person name="Abouelleil A."/>
            <person name="Allen A.W."/>
            <person name="Alvarado L."/>
            <person name="Arachchi H.M."/>
            <person name="Berlin A.M."/>
            <person name="Chapman S.B."/>
            <person name="Gainer-Dewar J."/>
            <person name="Goldberg J."/>
            <person name="Griggs A."/>
            <person name="Gujja S."/>
            <person name="Hansen M."/>
            <person name="Howarth C."/>
            <person name="Imamovic A."/>
            <person name="Ireland A."/>
            <person name="Larimer J."/>
            <person name="McCowan C."/>
            <person name="Murphy C."/>
            <person name="Pearson M."/>
            <person name="Poon T.W."/>
            <person name="Priest M."/>
            <person name="Roberts A."/>
            <person name="Saif S."/>
            <person name="Shea T."/>
            <person name="Sisk P."/>
            <person name="Sykes S."/>
            <person name="Wortman J."/>
            <person name="Nusbaum C."/>
            <person name="Birren B."/>
        </authorList>
    </citation>
    <scope>NUCLEOTIDE SEQUENCE [LARGE SCALE GENOMIC DNA]</scope>
    <source>
        <strain evidence="8">ATCC 38817</strain>
    </source>
</reference>
<dbReference type="OMA" id="SLACIGW"/>
<comment type="subcellular location">
    <subcellularLocation>
        <location evidence="1 7">Endoplasmic reticulum membrane</location>
        <topology evidence="1 7">Multi-pass membrane protein</topology>
    </subcellularLocation>
</comment>